<keyword evidence="1" id="KW-0436">Ligase</keyword>
<accession>A0ABU1D6Q1</accession>
<dbReference type="Proteomes" id="UP001232156">
    <property type="component" value="Unassembled WGS sequence"/>
</dbReference>
<dbReference type="SUPFAM" id="SSF55931">
    <property type="entry name" value="Glutamine synthetase/guanido kinase"/>
    <property type="match status" value="1"/>
</dbReference>
<reference evidence="1 2" key="1">
    <citation type="submission" date="2023-08" db="EMBL/GenBank/DDBJ databases">
        <title>Alcaligenaceae gen. nov., a novel taxon isolated from the sludge of Yixing Pesticide Factory.</title>
        <authorList>
            <person name="Ruan L."/>
        </authorList>
    </citation>
    <scope>NUCLEOTIDE SEQUENCE [LARGE SCALE GENOMIC DNA]</scope>
    <source>
        <strain evidence="1 2">LG-2</strain>
    </source>
</reference>
<evidence type="ECO:0000313" key="1">
    <source>
        <dbReference type="EMBL" id="MDR4126118.1"/>
    </source>
</evidence>
<dbReference type="InterPro" id="IPR014746">
    <property type="entry name" value="Gln_synth/guanido_kin_cat_dom"/>
</dbReference>
<name>A0ABU1D6Q1_9BURK</name>
<dbReference type="InterPro" id="IPR006336">
    <property type="entry name" value="GCS2"/>
</dbReference>
<evidence type="ECO:0000313" key="2">
    <source>
        <dbReference type="Proteomes" id="UP001232156"/>
    </source>
</evidence>
<dbReference type="RefSeq" id="WP_347287079.1">
    <property type="nucleotide sequence ID" value="NZ_JAUZQE010000018.1"/>
</dbReference>
<dbReference type="GO" id="GO:0016874">
    <property type="term" value="F:ligase activity"/>
    <property type="evidence" value="ECO:0007669"/>
    <property type="project" value="UniProtKB-KW"/>
</dbReference>
<sequence length="505" mass="55345">MSRTTRPTPSSFDPAVGLELEMVVAHAATGRSLAVDRYFDALRARLSADPVHAPGMQAVELEGRCVSLDTPAAQFGLDNGFNLLEVSTRPVRSSEGGLAALADLAAASLHHVHAALQADDAVVLNASQHPDCERSMDWYRRVCVPRPIYRELVGHRGWKHWEGIDAKAQNGANVQVAVGDAVRALNVMLGTAAAHVALFANSPLESGRETGLKETRLTVWPRVFTGVRFAGDAMLARVPPRPFLDLGDYFRWMFRPGTVSRSLPLARSHDYKAMPTVLLDDAPSLSAFLSSHGWLGRRTDTGEAVWLLPDSTHFEHSQIAQFMDARLRYRLASLPELGALLAAWRRREGLEALFEAHGAQVYIEGRCPGAGFPDAVLVQEAGAQVAHSRVMSPIALQWGLLQRLDEAQRLVGRWGWARLGELRERAVRHALDDDGVAALCGEVVALAREGLTPAERPMLAYVEYVLATRRCGADRMLSTWRHAPAQDAAARLAHVAARHRMQLHS</sequence>
<dbReference type="Gene3D" id="3.30.590.20">
    <property type="match status" value="1"/>
</dbReference>
<proteinExistence type="predicted"/>
<dbReference type="Pfam" id="PF04107">
    <property type="entry name" value="GCS2"/>
    <property type="match status" value="1"/>
</dbReference>
<comment type="caution">
    <text evidence="1">The sequence shown here is derived from an EMBL/GenBank/DDBJ whole genome shotgun (WGS) entry which is preliminary data.</text>
</comment>
<protein>
    <submittedName>
        <fullName evidence="1">Glutamate-cysteine ligase family protein</fullName>
    </submittedName>
</protein>
<keyword evidence="2" id="KW-1185">Reference proteome</keyword>
<dbReference type="EMBL" id="JAUZQE010000018">
    <property type="protein sequence ID" value="MDR4126118.1"/>
    <property type="molecule type" value="Genomic_DNA"/>
</dbReference>
<organism evidence="1 2">
    <name type="scientific">Yanghanlia caeni</name>
    <dbReference type="NCBI Taxonomy" id="3064283"/>
    <lineage>
        <taxon>Bacteria</taxon>
        <taxon>Pseudomonadati</taxon>
        <taxon>Pseudomonadota</taxon>
        <taxon>Betaproteobacteria</taxon>
        <taxon>Burkholderiales</taxon>
        <taxon>Alcaligenaceae</taxon>
        <taxon>Yanghanlia</taxon>
    </lineage>
</organism>
<gene>
    <name evidence="1" type="ORF">Q8947_09000</name>
</gene>